<dbReference type="STRING" id="1202768.SAMN05216285_4196"/>
<evidence type="ECO:0000313" key="1">
    <source>
        <dbReference type="EMBL" id="SEW33059.1"/>
    </source>
</evidence>
<protein>
    <submittedName>
        <fullName evidence="1">Uncharacterized protein</fullName>
    </submittedName>
</protein>
<dbReference type="RefSeq" id="WP_049991446.1">
    <property type="nucleotide sequence ID" value="NZ_FOIS01000007.1"/>
</dbReference>
<organism evidence="1 2">
    <name type="scientific">Natrinema salifodinae</name>
    <dbReference type="NCBI Taxonomy" id="1202768"/>
    <lineage>
        <taxon>Archaea</taxon>
        <taxon>Methanobacteriati</taxon>
        <taxon>Methanobacteriota</taxon>
        <taxon>Stenosarchaea group</taxon>
        <taxon>Halobacteria</taxon>
        <taxon>Halobacteriales</taxon>
        <taxon>Natrialbaceae</taxon>
        <taxon>Natrinema</taxon>
    </lineage>
</organism>
<keyword evidence="2" id="KW-1185">Reference proteome</keyword>
<dbReference type="EMBL" id="FOIS01000007">
    <property type="protein sequence ID" value="SEW33059.1"/>
    <property type="molecule type" value="Genomic_DNA"/>
</dbReference>
<gene>
    <name evidence="1" type="ORF">SAMN05216285_4196</name>
</gene>
<reference evidence="2" key="1">
    <citation type="submission" date="2016-10" db="EMBL/GenBank/DDBJ databases">
        <authorList>
            <person name="Varghese N."/>
        </authorList>
    </citation>
    <scope>NUCLEOTIDE SEQUENCE [LARGE SCALE GENOMIC DNA]</scope>
    <source>
        <strain evidence="2">CGMCC 1.12284</strain>
    </source>
</reference>
<proteinExistence type="predicted"/>
<evidence type="ECO:0000313" key="2">
    <source>
        <dbReference type="Proteomes" id="UP000183275"/>
    </source>
</evidence>
<name>A0A1I0R001_9EURY</name>
<dbReference type="AlphaFoldDB" id="A0A1I0R001"/>
<dbReference type="Proteomes" id="UP000183275">
    <property type="component" value="Unassembled WGS sequence"/>
</dbReference>
<sequence>MSEQSSQRVNRVLEIEVAADGDHSTHENTVTVFLVGDPDNVKDELVKAARMVDMKRPGFLGNNPSASLNGTDPIDDAERRQFIDENQEDVLIGSEVPV</sequence>
<accession>A0A1I0R001</accession>